<feature type="region of interest" description="Disordered" evidence="4">
    <location>
        <begin position="26"/>
        <end position="52"/>
    </location>
</feature>
<dbReference type="GO" id="GO:0071565">
    <property type="term" value="C:nBAF complex"/>
    <property type="evidence" value="ECO:0007669"/>
    <property type="project" value="TreeGrafter"/>
</dbReference>
<reference evidence="6" key="1">
    <citation type="submission" date="2021-02" db="EMBL/GenBank/DDBJ databases">
        <authorList>
            <person name="Nowell W R."/>
        </authorList>
    </citation>
    <scope>NUCLEOTIDE SEQUENCE</scope>
</reference>
<dbReference type="Pfam" id="PF01388">
    <property type="entry name" value="ARID"/>
    <property type="match status" value="1"/>
</dbReference>
<protein>
    <recommendedName>
        <fullName evidence="5">ARID domain-containing protein</fullName>
    </recommendedName>
</protein>
<feature type="compositionally biased region" description="Low complexity" evidence="4">
    <location>
        <begin position="251"/>
        <end position="262"/>
    </location>
</feature>
<dbReference type="Gene3D" id="1.10.150.60">
    <property type="entry name" value="ARID DNA-binding domain"/>
    <property type="match status" value="1"/>
</dbReference>
<accession>A0A813W7L8</accession>
<feature type="compositionally biased region" description="Polar residues" evidence="4">
    <location>
        <begin position="199"/>
        <end position="214"/>
    </location>
</feature>
<feature type="compositionally biased region" description="Low complexity" evidence="4">
    <location>
        <begin position="1086"/>
        <end position="1107"/>
    </location>
</feature>
<feature type="compositionally biased region" description="Low complexity" evidence="4">
    <location>
        <begin position="319"/>
        <end position="343"/>
    </location>
</feature>
<dbReference type="SMART" id="SM01014">
    <property type="entry name" value="ARID"/>
    <property type="match status" value="1"/>
</dbReference>
<feature type="region of interest" description="Disordered" evidence="4">
    <location>
        <begin position="1405"/>
        <end position="1426"/>
    </location>
</feature>
<feature type="compositionally biased region" description="Polar residues" evidence="4">
    <location>
        <begin position="938"/>
        <end position="975"/>
    </location>
</feature>
<feature type="compositionally biased region" description="Low complexity" evidence="4">
    <location>
        <begin position="801"/>
        <end position="818"/>
    </location>
</feature>
<dbReference type="GO" id="GO:0016514">
    <property type="term" value="C:SWI/SNF complex"/>
    <property type="evidence" value="ECO:0007669"/>
    <property type="project" value="InterPro"/>
</dbReference>
<feature type="compositionally biased region" description="Pro residues" evidence="4">
    <location>
        <begin position="898"/>
        <end position="914"/>
    </location>
</feature>
<proteinExistence type="predicted"/>
<dbReference type="PANTHER" id="PTHR12656">
    <property type="entry name" value="BRG-1 ASSOCIATED FACTOR 250 BAF250"/>
    <property type="match status" value="1"/>
</dbReference>
<feature type="region of interest" description="Disordered" evidence="4">
    <location>
        <begin position="139"/>
        <end position="622"/>
    </location>
</feature>
<dbReference type="GO" id="GO:0035060">
    <property type="term" value="C:brahma complex"/>
    <property type="evidence" value="ECO:0007669"/>
    <property type="project" value="InterPro"/>
</dbReference>
<feature type="compositionally biased region" description="Polar residues" evidence="4">
    <location>
        <begin position="609"/>
        <end position="618"/>
    </location>
</feature>
<feature type="region of interest" description="Disordered" evidence="4">
    <location>
        <begin position="744"/>
        <end position="1039"/>
    </location>
</feature>
<dbReference type="SMART" id="SM00501">
    <property type="entry name" value="BRIGHT"/>
    <property type="match status" value="1"/>
</dbReference>
<dbReference type="Proteomes" id="UP000663891">
    <property type="component" value="Unassembled WGS sequence"/>
</dbReference>
<evidence type="ECO:0000313" key="7">
    <source>
        <dbReference type="Proteomes" id="UP000663891"/>
    </source>
</evidence>
<feature type="compositionally biased region" description="Low complexity" evidence="4">
    <location>
        <begin position="915"/>
        <end position="925"/>
    </location>
</feature>
<dbReference type="SUPFAM" id="SSF46774">
    <property type="entry name" value="ARID-like"/>
    <property type="match status" value="1"/>
</dbReference>
<evidence type="ECO:0000259" key="5">
    <source>
        <dbReference type="PROSITE" id="PS51011"/>
    </source>
</evidence>
<feature type="compositionally biased region" description="Polar residues" evidence="4">
    <location>
        <begin position="222"/>
        <end position="250"/>
    </location>
</feature>
<dbReference type="InterPro" id="IPR033388">
    <property type="entry name" value="BAF250_C"/>
</dbReference>
<feature type="compositionally biased region" description="Polar residues" evidence="4">
    <location>
        <begin position="565"/>
        <end position="578"/>
    </location>
</feature>
<feature type="domain" description="ARID" evidence="5">
    <location>
        <begin position="635"/>
        <end position="730"/>
    </location>
</feature>
<feature type="compositionally biased region" description="Polar residues" evidence="4">
    <location>
        <begin position="466"/>
        <end position="478"/>
    </location>
</feature>
<keyword evidence="3" id="KW-0539">Nucleus</keyword>
<dbReference type="GO" id="GO:0031491">
    <property type="term" value="F:nucleosome binding"/>
    <property type="evidence" value="ECO:0007669"/>
    <property type="project" value="TreeGrafter"/>
</dbReference>
<feature type="compositionally biased region" description="Low complexity" evidence="4">
    <location>
        <begin position="976"/>
        <end position="985"/>
    </location>
</feature>
<keyword evidence="2" id="KW-0597">Phosphoprotein</keyword>
<feature type="region of interest" description="Disordered" evidence="4">
    <location>
        <begin position="1086"/>
        <end position="1116"/>
    </location>
</feature>
<evidence type="ECO:0000256" key="1">
    <source>
        <dbReference type="ARBA" id="ARBA00004123"/>
    </source>
</evidence>
<feature type="compositionally biased region" description="Low complexity" evidence="4">
    <location>
        <begin position="402"/>
        <end position="416"/>
    </location>
</feature>
<feature type="compositionally biased region" description="Pro residues" evidence="4">
    <location>
        <begin position="791"/>
        <end position="800"/>
    </location>
</feature>
<feature type="compositionally biased region" description="Polar residues" evidence="4">
    <location>
        <begin position="1019"/>
        <end position="1036"/>
    </location>
</feature>
<feature type="compositionally biased region" description="Polar residues" evidence="4">
    <location>
        <begin position="417"/>
        <end position="452"/>
    </location>
</feature>
<dbReference type="InterPro" id="IPR036431">
    <property type="entry name" value="ARID_dom_sf"/>
</dbReference>
<feature type="compositionally biased region" description="Low complexity" evidence="4">
    <location>
        <begin position="453"/>
        <end position="465"/>
    </location>
</feature>
<feature type="region of interest" description="Disordered" evidence="4">
    <location>
        <begin position="1"/>
        <end position="20"/>
    </location>
</feature>
<comment type="subcellular location">
    <subcellularLocation>
        <location evidence="1">Nucleus</location>
    </subcellularLocation>
</comment>
<feature type="compositionally biased region" description="Low complexity" evidence="4">
    <location>
        <begin position="362"/>
        <end position="386"/>
    </location>
</feature>
<dbReference type="GO" id="GO:0006357">
    <property type="term" value="P:regulation of transcription by RNA polymerase II"/>
    <property type="evidence" value="ECO:0007669"/>
    <property type="project" value="TreeGrafter"/>
</dbReference>
<dbReference type="EMBL" id="CAJNON010000040">
    <property type="protein sequence ID" value="CAF0849339.1"/>
    <property type="molecule type" value="Genomic_DNA"/>
</dbReference>
<dbReference type="PANTHER" id="PTHR12656:SF5">
    <property type="entry name" value="TRITHORAX GROUP PROTEIN OSA"/>
    <property type="match status" value="1"/>
</dbReference>
<dbReference type="GO" id="GO:0003677">
    <property type="term" value="F:DNA binding"/>
    <property type="evidence" value="ECO:0007669"/>
    <property type="project" value="InterPro"/>
</dbReference>
<dbReference type="GO" id="GO:0005654">
    <property type="term" value="C:nucleoplasm"/>
    <property type="evidence" value="ECO:0007669"/>
    <property type="project" value="TreeGrafter"/>
</dbReference>
<dbReference type="InterPro" id="IPR001606">
    <property type="entry name" value="ARID_dom"/>
</dbReference>
<evidence type="ECO:0000256" key="2">
    <source>
        <dbReference type="ARBA" id="ARBA00022553"/>
    </source>
</evidence>
<feature type="compositionally biased region" description="Low complexity" evidence="4">
    <location>
        <begin position="759"/>
        <end position="775"/>
    </location>
</feature>
<feature type="compositionally biased region" description="Low complexity" evidence="4">
    <location>
        <begin position="553"/>
        <end position="564"/>
    </location>
</feature>
<feature type="compositionally biased region" description="Low complexity" evidence="4">
    <location>
        <begin position="828"/>
        <end position="850"/>
    </location>
</feature>
<comment type="caution">
    <text evidence="6">The sequence shown here is derived from an EMBL/GenBank/DDBJ whole genome shotgun (WGS) entry which is preliminary data.</text>
</comment>
<evidence type="ECO:0000256" key="3">
    <source>
        <dbReference type="ARBA" id="ARBA00023242"/>
    </source>
</evidence>
<dbReference type="GO" id="GO:0045893">
    <property type="term" value="P:positive regulation of DNA-templated transcription"/>
    <property type="evidence" value="ECO:0007669"/>
    <property type="project" value="TreeGrafter"/>
</dbReference>
<feature type="region of interest" description="Disordered" evidence="4">
    <location>
        <begin position="1495"/>
        <end position="1515"/>
    </location>
</feature>
<evidence type="ECO:0000256" key="4">
    <source>
        <dbReference type="SAM" id="MobiDB-lite"/>
    </source>
</evidence>
<dbReference type="OrthoDB" id="8709537at2759"/>
<dbReference type="Pfam" id="PF12031">
    <property type="entry name" value="BAF250_C"/>
    <property type="match status" value="2"/>
</dbReference>
<name>A0A813W7L8_9BILA</name>
<feature type="compositionally biased region" description="Low complexity" evidence="4">
    <location>
        <begin position="296"/>
        <end position="312"/>
    </location>
</feature>
<feature type="compositionally biased region" description="Polar residues" evidence="4">
    <location>
        <begin position="274"/>
        <end position="295"/>
    </location>
</feature>
<feature type="compositionally biased region" description="Low complexity" evidence="4">
    <location>
        <begin position="158"/>
        <end position="190"/>
    </location>
</feature>
<feature type="compositionally biased region" description="Low complexity" evidence="4">
    <location>
        <begin position="29"/>
        <end position="51"/>
    </location>
</feature>
<dbReference type="GO" id="GO:0006338">
    <property type="term" value="P:chromatin remodeling"/>
    <property type="evidence" value="ECO:0007669"/>
    <property type="project" value="InterPro"/>
</dbReference>
<sequence length="1794" mass="200419">MSYESTKTSTNSTGGETITSDISSQSAANNFYPNNNNINNNNNNNNNNNTNRTQTMIMNPMLGTNNFYNGPPQGTSPQQVQMPNRSMYQGYPSGPPHHQQQQILSPFDTYESRTSGYYSPYNHETGVYEHQQSIGRTYYGNYGDNPVETSPYPMKDGSLTSSSMNNNNNTDLNATDSTTTPHDQQQQQQQSAGNMAMATAQTPPGNGGYNNSSMMPPPHPASKQQQPPYVNYSQQQQGDMYSRTSNSASTPQYVPQYSQYPPGATAMMNPRSPAPNTNAYRPPYSSGSPYQNGIASSPSPSTSTSGKPTSRSQQVSPKRSNSQPTTPPQQQSRYPSPYPSYSNGPVAYKPGGSNGYAPPPSQQQQQQQPPQQHQPQQQQQQQQQSTWPPPPTQRDVVTPGLASSTGDSDSNSSNASQQPISYPPSTMTNGPTTAGYSQPPSASYNAGSVGDSTNNNTNNNNNNMNSSGHNYMDQQYSNIPPPGYGYPPQQMNPYGNHPQQMHGPPTNEFRPPPVQPMDDDSNAYRNKPPSAMMVDPQQQQQQSHNASIPPPSVSSSQAQSVSSSTNGPKSPSGTSMSSYVPDDADSSNSSFPDSPPPSHEKGQQKRKLSSATSNSHSTPAEVFTKLRDMGDESERQERHIFVDRLQKLWEENQIVCRNLPTISKQTIDLYRLYTCVREQNGFQEFSKVAKNRHWRDIASKLNIPNSSSAAFNVKQKYINLKLFHYECKFDRGGINPEPILADIDKQQGKRTKTPKKGANNSGTTTNNSNDNTNDNKLVPPQVPSQSQPSGLPLPPQPPLPSQQQQPQQQLPPIQDPYRGYPPPPQGHPHPMGHPQQQQQYRPMQMPMHPYGAAGNELQPPYDPSSGGQMMYNNPEMDYQRAGYPPPPPGQQLQQPPQMMKPPPNAYGMPPPPPQQGQQPSASMPPQHRPPGPYPSIASKPQQQMTPSSQQDYNSPQTSNLIGAPPNQQAPHPSTGPQQTYHYQPQQPIPSPYPPSSYQQQQQPRTSMMGGPPQLHDPYLSQQVPPNQTYPNPNQANYPYKKAENSITTDSSNLDNQDSNKGNKLLMNQLRSTSSNTSMLSTSTPISILTSSTTPTTNSTLTPTSIPTPNFPPNSVEATTIPSKIKRKKLTAKDVTPVDPWKLMMSLRGGLLAETTWALDTINIMLSDDQTHTYFRLKQMPGLLQAIVDIYVKCLTQLFDEFQNSPSNIENQQPSLNDLNGSSHLTCTTIKKHEHRQQESIIYRVESNSLNKYKRKYNKEQSIVYDRVYDEQGNEKKDPTNVLDLQNTNDLCFINTHFDPIRLDDNYYEKLYYGHRLDDISIDEHDQEPIKKCQNISRKRIKTSEDDISCDEMSILDNNPKRRRHNSDSLIEISDSNKAFLERYKRKFEYDERQTYELYSGICSSSSVTTKSNHTKDSDSCTNSSDQQENVSSLFTYHSLAYDQICARCTCVSSILRNLSFILGNDIELVKSKTLIGLLARLLLLRHRVNDNYMSDNQTSLNETVDQDELKNSEQKSSPSFSWAECVLNIRDNTLVTLANIAGTLVLDTFDSDLLYTLIDGLLHWSTCYSGEAIDSLHSSLISAQRLSIEILTKLSVHEMNMDFILATPPFYRIVSLFHVLTDWLIVDEINGGISNWHPPPITSSTHYYPTYSRPRTHIQREFAIVLLNALVRCDSLAASVIAHIPYAISLLINFLEDYEMKTNELMARYGPDYVIRLTTQQSNAQHAEQILFTTSDMLKRAATCLLSIVSYTDNIKMMKRYEDRILNLSTSHVIDSNVGRVLTDVLHYCSLHNS</sequence>
<dbReference type="PROSITE" id="PS51011">
    <property type="entry name" value="ARID"/>
    <property type="match status" value="1"/>
</dbReference>
<organism evidence="6 7">
    <name type="scientific">Adineta steineri</name>
    <dbReference type="NCBI Taxonomy" id="433720"/>
    <lineage>
        <taxon>Eukaryota</taxon>
        <taxon>Metazoa</taxon>
        <taxon>Spiralia</taxon>
        <taxon>Gnathifera</taxon>
        <taxon>Rotifera</taxon>
        <taxon>Eurotatoria</taxon>
        <taxon>Bdelloidea</taxon>
        <taxon>Adinetida</taxon>
        <taxon>Adinetidae</taxon>
        <taxon>Adineta</taxon>
    </lineage>
</organism>
<dbReference type="InterPro" id="IPR021906">
    <property type="entry name" value="BAF250/Osa"/>
</dbReference>
<evidence type="ECO:0000313" key="6">
    <source>
        <dbReference type="EMBL" id="CAF0849339.1"/>
    </source>
</evidence>
<gene>
    <name evidence="6" type="ORF">VCS650_LOCUS6580</name>
</gene>